<accession>A0ABS2KBA7</accession>
<keyword evidence="3" id="KW-0282">Flagellum</keyword>
<gene>
    <name evidence="3" type="ORF">ISS99_01035</name>
</gene>
<name>A0ABS2KBA7_9GAMM</name>
<evidence type="ECO:0000259" key="2">
    <source>
        <dbReference type="Pfam" id="PF02120"/>
    </source>
</evidence>
<dbReference type="Pfam" id="PF02120">
    <property type="entry name" value="Flg_hook"/>
    <property type="match status" value="1"/>
</dbReference>
<keyword evidence="3" id="KW-0966">Cell projection</keyword>
<feature type="compositionally biased region" description="Low complexity" evidence="1">
    <location>
        <begin position="1"/>
        <end position="20"/>
    </location>
</feature>
<dbReference type="InterPro" id="IPR021136">
    <property type="entry name" value="Flagellar_hook_control-like_C"/>
</dbReference>
<dbReference type="PANTHER" id="PTHR37533:SF2">
    <property type="entry name" value="FLAGELLAR HOOK-LENGTH CONTROL PROTEIN"/>
    <property type="match status" value="1"/>
</dbReference>
<feature type="region of interest" description="Disordered" evidence="1">
    <location>
        <begin position="197"/>
        <end position="236"/>
    </location>
</feature>
<evidence type="ECO:0000256" key="1">
    <source>
        <dbReference type="SAM" id="MobiDB-lite"/>
    </source>
</evidence>
<feature type="region of interest" description="Disordered" evidence="1">
    <location>
        <begin position="131"/>
        <end position="183"/>
    </location>
</feature>
<feature type="compositionally biased region" description="Polar residues" evidence="1">
    <location>
        <begin position="411"/>
        <end position="423"/>
    </location>
</feature>
<dbReference type="CDD" id="cd17470">
    <property type="entry name" value="T3SS_Flik_C"/>
    <property type="match status" value="1"/>
</dbReference>
<dbReference type="RefSeq" id="WP_204629711.1">
    <property type="nucleotide sequence ID" value="NZ_BSOC01000011.1"/>
</dbReference>
<keyword evidence="4" id="KW-1185">Reference proteome</keyword>
<dbReference type="Proteomes" id="UP001430193">
    <property type="component" value="Unassembled WGS sequence"/>
</dbReference>
<dbReference type="EMBL" id="JADIKF010000030">
    <property type="protein sequence ID" value="MBM7128095.1"/>
    <property type="molecule type" value="Genomic_DNA"/>
</dbReference>
<evidence type="ECO:0000313" key="3">
    <source>
        <dbReference type="EMBL" id="MBM7128095.1"/>
    </source>
</evidence>
<keyword evidence="3" id="KW-0969">Cilium</keyword>
<feature type="region of interest" description="Disordered" evidence="1">
    <location>
        <begin position="1"/>
        <end position="103"/>
    </location>
</feature>
<sequence>MSATPLPAVPVTSPAVAASPSPAPARNSQSGQSAFNAHLQHVQRQQSSSSDEASSSKHDQGDQQAQQQTAGQANAQAGTQATSGADASDAGNAQTGAADDGSSGLTLSIPTSIGSLAKTVLSLIDQATGDSHGHAAANAKTAGAKPAADNQGNPQQAAGVVPPLLPPAATTGKASDNGTAAGSGVAALQAPGAGLAAGMQKSSLGDDGDDADGTDPGAVNAAGGDNASSTQGASDGSQTFAGVLSAIDHAASTVAGALPTTSSTSSSTPDLSSLNSALGASAVTAQPTATPLGEHTLSVNTPVGASGFAKELGQQVTWLSGQDIKQAQIRLNPENLGPLDVKVSVEHGRVDVAFMTQHVAAATAVQQGLDQLHQMLGAQGLSLGHTSVGQHASQQQFANSQQQQQQSGAQTTADSDQATGSSTAETLKRVAIGLVDAFA</sequence>
<dbReference type="Gene3D" id="3.30.750.140">
    <property type="match status" value="1"/>
</dbReference>
<feature type="domain" description="Flagellar hook-length control protein-like C-terminal" evidence="2">
    <location>
        <begin position="314"/>
        <end position="396"/>
    </location>
</feature>
<dbReference type="PANTHER" id="PTHR37533">
    <property type="entry name" value="FLAGELLAR HOOK-LENGTH CONTROL PROTEIN"/>
    <property type="match status" value="1"/>
</dbReference>
<feature type="compositionally biased region" description="Low complexity" evidence="1">
    <location>
        <begin position="135"/>
        <end position="148"/>
    </location>
</feature>
<dbReference type="InterPro" id="IPR038610">
    <property type="entry name" value="FliK-like_C_sf"/>
</dbReference>
<proteinExistence type="predicted"/>
<organism evidence="3 4">
    <name type="scientific">Dyella mobilis</name>
    <dbReference type="NCBI Taxonomy" id="1849582"/>
    <lineage>
        <taxon>Bacteria</taxon>
        <taxon>Pseudomonadati</taxon>
        <taxon>Pseudomonadota</taxon>
        <taxon>Gammaproteobacteria</taxon>
        <taxon>Lysobacterales</taxon>
        <taxon>Rhodanobacteraceae</taxon>
        <taxon>Dyella</taxon>
    </lineage>
</organism>
<feature type="compositionally biased region" description="Low complexity" evidence="1">
    <location>
        <begin position="62"/>
        <end position="87"/>
    </location>
</feature>
<feature type="region of interest" description="Disordered" evidence="1">
    <location>
        <begin position="387"/>
        <end position="423"/>
    </location>
</feature>
<feature type="compositionally biased region" description="Polar residues" evidence="1">
    <location>
        <begin position="26"/>
        <end position="35"/>
    </location>
</feature>
<feature type="compositionally biased region" description="Low complexity" evidence="1">
    <location>
        <begin position="157"/>
        <end position="172"/>
    </location>
</feature>
<feature type="compositionally biased region" description="Polar residues" evidence="1">
    <location>
        <begin position="226"/>
        <end position="236"/>
    </location>
</feature>
<comment type="caution">
    <text evidence="3">The sequence shown here is derived from an EMBL/GenBank/DDBJ whole genome shotgun (WGS) entry which is preliminary data.</text>
</comment>
<evidence type="ECO:0000313" key="4">
    <source>
        <dbReference type="Proteomes" id="UP001430193"/>
    </source>
</evidence>
<dbReference type="InterPro" id="IPR052563">
    <property type="entry name" value="FliK"/>
</dbReference>
<protein>
    <submittedName>
        <fullName evidence="3">Flagellar hook-length control protein FliK</fullName>
    </submittedName>
</protein>
<reference evidence="3" key="1">
    <citation type="submission" date="2020-10" db="EMBL/GenBank/DDBJ databases">
        <title>Phylogeny of dyella-like bacteria.</title>
        <authorList>
            <person name="Fu J."/>
        </authorList>
    </citation>
    <scope>NUCLEOTIDE SEQUENCE</scope>
    <source>
        <strain evidence="3">DHON07</strain>
    </source>
</reference>
<feature type="compositionally biased region" description="Low complexity" evidence="1">
    <location>
        <begin position="390"/>
        <end position="410"/>
    </location>
</feature>